<dbReference type="Gene3D" id="3.60.15.10">
    <property type="entry name" value="Ribonuclease Z/Hydroxyacylglutathione hydrolase-like"/>
    <property type="match status" value="1"/>
</dbReference>
<dbReference type="CDD" id="cd07731">
    <property type="entry name" value="ComA-like_MBL-fold"/>
    <property type="match status" value="1"/>
</dbReference>
<reference evidence="8 9" key="1">
    <citation type="submission" date="2023-10" db="EMBL/GenBank/DDBJ databases">
        <title>Complete genome sequence of Shewanella sp. DAU334.</title>
        <authorList>
            <person name="Lee Y.-S."/>
            <person name="Jeong H.-R."/>
            <person name="Hwang E.-J."/>
            <person name="Choi Y.-L."/>
            <person name="Kim G.-D."/>
        </authorList>
    </citation>
    <scope>NUCLEOTIDE SEQUENCE [LARGE SCALE GENOMIC DNA]</scope>
    <source>
        <strain evidence="8 9">DAU334</strain>
    </source>
</reference>
<dbReference type="InterPro" id="IPR001279">
    <property type="entry name" value="Metallo-B-lactamas"/>
</dbReference>
<organism evidence="8 9">
    <name type="scientific">Shewanella youngdeokensis</name>
    <dbReference type="NCBI Taxonomy" id="2999068"/>
    <lineage>
        <taxon>Bacteria</taxon>
        <taxon>Pseudomonadati</taxon>
        <taxon>Pseudomonadota</taxon>
        <taxon>Gammaproteobacteria</taxon>
        <taxon>Alteromonadales</taxon>
        <taxon>Shewanellaceae</taxon>
        <taxon>Shewanella</taxon>
    </lineage>
</organism>
<gene>
    <name evidence="8" type="ORF">RGE70_11105</name>
</gene>
<keyword evidence="4 6" id="KW-1133">Transmembrane helix</keyword>
<dbReference type="Proteomes" id="UP001529491">
    <property type="component" value="Chromosome"/>
</dbReference>
<feature type="transmembrane region" description="Helical" evidence="6">
    <location>
        <begin position="393"/>
        <end position="411"/>
    </location>
</feature>
<protein>
    <submittedName>
        <fullName evidence="8">DNA internalization-related competence protein ComEC/Rec2</fullName>
    </submittedName>
</protein>
<dbReference type="Pfam" id="PF03772">
    <property type="entry name" value="Competence"/>
    <property type="match status" value="1"/>
</dbReference>
<evidence type="ECO:0000313" key="9">
    <source>
        <dbReference type="Proteomes" id="UP001529491"/>
    </source>
</evidence>
<feature type="transmembrane region" description="Helical" evidence="6">
    <location>
        <begin position="309"/>
        <end position="329"/>
    </location>
</feature>
<evidence type="ECO:0000256" key="4">
    <source>
        <dbReference type="ARBA" id="ARBA00022989"/>
    </source>
</evidence>
<name>A0ABZ0K357_9GAMM</name>
<dbReference type="RefSeq" id="WP_310472968.1">
    <property type="nucleotide sequence ID" value="NZ_CP136522.1"/>
</dbReference>
<feature type="transmembrane region" description="Helical" evidence="6">
    <location>
        <begin position="204"/>
        <end position="227"/>
    </location>
</feature>
<dbReference type="InterPro" id="IPR052159">
    <property type="entry name" value="Competence_DNA_uptake"/>
</dbReference>
<keyword evidence="5 6" id="KW-0472">Membrane</keyword>
<keyword evidence="3 6" id="KW-0812">Transmembrane</keyword>
<dbReference type="InterPro" id="IPR004797">
    <property type="entry name" value="Competence_ComEC/Rec2"/>
</dbReference>
<dbReference type="InterPro" id="IPR025405">
    <property type="entry name" value="DUF4131"/>
</dbReference>
<dbReference type="SUPFAM" id="SSF56281">
    <property type="entry name" value="Metallo-hydrolase/oxidoreductase"/>
    <property type="match status" value="1"/>
</dbReference>
<comment type="subcellular location">
    <subcellularLocation>
        <location evidence="1">Cell membrane</location>
        <topology evidence="1">Multi-pass membrane protein</topology>
    </subcellularLocation>
</comment>
<feature type="domain" description="Metallo-beta-lactamase" evidence="7">
    <location>
        <begin position="529"/>
        <end position="707"/>
    </location>
</feature>
<proteinExistence type="predicted"/>
<sequence length="774" mass="86192">MWPLLPQLSVLPLCVFIAVVAIQRFPMLSGCLIALSWITLFNTLLMSWEKSENGVAINLEAEIISLVHANGDWISIDIVPVDSILPHKLNRKFRLSWSNPPPVKVGERWQLTIKPKSITAPLNKGGFNAQKYMLSQRIFAKGKIVTGQLIEDNIGARELLIRQLHIALTGYSANDLLQALMVGDRSLMTAERWLQLRNTGTGHLFAISGLHLSVASFWIYLLTKLFLFRVFPTQGRRNSVTAMLVCAFAAIAYAYLAGFSVSTQRALIMLLVYLLSWLMHRHASSWERLLYALFIVLCLDPLAPLSASFWLSFIALVVILLTISTIDTVNQSAITLESTAETLDDLAEREPQSAIGRLRLLIQQWLTAFWAIQWRLAIVLGVIQAIFFSGTSLISIVVNCVVVPWFSFVVLPVSLLSLLLFICGLFLGFSASSINVFAAAQLSMEPVLMMLDWAGELSFAWLDLSSQWIAAFIYGLLGVWLIRQCQLTNLRLVLSVMLLPIILLSFSSFISAEHSNNERWKAHLLDVGQGLAVVIERNGRAIIYDTAARYGTTFSYAKRVILPFLTKSGIKDIDYIIISHADNDHAGGVDVIMEAYPNATVIADDKRWGSINCRPKVLQWQSIKLNIIGPKVAHKGNNGSCVVRLSKGNNSLLLTGDIESKAEQALLLTDNIASDVMTAPHHGSRTSSTRAFIKAVSPQLVLFAAGHNNRYGFPKADVLARYHKLGITSQVSGEQGQVSVFFEPDGFHYQTYRADFAPFWYNQVFRFGEFSNPE</sequence>
<dbReference type="NCBIfam" id="TIGR00361">
    <property type="entry name" value="ComEC_Rec2"/>
    <property type="match status" value="1"/>
</dbReference>
<dbReference type="InterPro" id="IPR036866">
    <property type="entry name" value="RibonucZ/Hydroxyglut_hydro"/>
</dbReference>
<dbReference type="Pfam" id="PF13567">
    <property type="entry name" value="DUF4131"/>
    <property type="match status" value="1"/>
</dbReference>
<evidence type="ECO:0000313" key="8">
    <source>
        <dbReference type="EMBL" id="WOT07010.1"/>
    </source>
</evidence>
<dbReference type="InterPro" id="IPR035681">
    <property type="entry name" value="ComA-like_MBL"/>
</dbReference>
<evidence type="ECO:0000256" key="1">
    <source>
        <dbReference type="ARBA" id="ARBA00004651"/>
    </source>
</evidence>
<evidence type="ECO:0000256" key="3">
    <source>
        <dbReference type="ARBA" id="ARBA00022692"/>
    </source>
</evidence>
<dbReference type="SMART" id="SM00849">
    <property type="entry name" value="Lactamase_B"/>
    <property type="match status" value="1"/>
</dbReference>
<feature type="transmembrane region" description="Helical" evidence="6">
    <location>
        <begin position="239"/>
        <end position="256"/>
    </location>
</feature>
<dbReference type="Pfam" id="PF00753">
    <property type="entry name" value="Lactamase_B"/>
    <property type="match status" value="1"/>
</dbReference>
<dbReference type="InterPro" id="IPR004477">
    <property type="entry name" value="ComEC_N"/>
</dbReference>
<dbReference type="EMBL" id="CP136522">
    <property type="protein sequence ID" value="WOT07010.1"/>
    <property type="molecule type" value="Genomic_DNA"/>
</dbReference>
<feature type="transmembrane region" description="Helical" evidence="6">
    <location>
        <begin position="492"/>
        <end position="512"/>
    </location>
</feature>
<evidence type="ECO:0000256" key="2">
    <source>
        <dbReference type="ARBA" id="ARBA00022475"/>
    </source>
</evidence>
<feature type="transmembrane region" description="Helical" evidence="6">
    <location>
        <begin position="459"/>
        <end position="480"/>
    </location>
</feature>
<evidence type="ECO:0000256" key="5">
    <source>
        <dbReference type="ARBA" id="ARBA00023136"/>
    </source>
</evidence>
<evidence type="ECO:0000256" key="6">
    <source>
        <dbReference type="SAM" id="Phobius"/>
    </source>
</evidence>
<evidence type="ECO:0000259" key="7">
    <source>
        <dbReference type="SMART" id="SM00849"/>
    </source>
</evidence>
<accession>A0ABZ0K357</accession>
<feature type="transmembrane region" description="Helical" evidence="6">
    <location>
        <begin position="418"/>
        <end position="439"/>
    </location>
</feature>
<feature type="transmembrane region" description="Helical" evidence="6">
    <location>
        <begin position="262"/>
        <end position="279"/>
    </location>
</feature>
<keyword evidence="9" id="KW-1185">Reference proteome</keyword>
<dbReference type="NCBIfam" id="TIGR00360">
    <property type="entry name" value="ComEC_N-term"/>
    <property type="match status" value="1"/>
</dbReference>
<dbReference type="PANTHER" id="PTHR30619:SF1">
    <property type="entry name" value="RECOMBINATION PROTEIN 2"/>
    <property type="match status" value="1"/>
</dbReference>
<keyword evidence="2" id="KW-1003">Cell membrane</keyword>
<feature type="transmembrane region" description="Helical" evidence="6">
    <location>
        <begin position="365"/>
        <end position="387"/>
    </location>
</feature>
<dbReference type="PANTHER" id="PTHR30619">
    <property type="entry name" value="DNA INTERNALIZATION/COMPETENCE PROTEIN COMEC/REC2"/>
    <property type="match status" value="1"/>
</dbReference>